<dbReference type="AlphaFoldDB" id="V4LMG1"/>
<dbReference type="Gramene" id="ESQ40998">
    <property type="protein sequence ID" value="ESQ40998"/>
    <property type="gene ID" value="EUTSA_v10015174mg"/>
</dbReference>
<proteinExistence type="predicted"/>
<sequence length="78" mass="9039">MKGGEDQSTVTNVRITVVRITNVRITNNLRINLEIALHLTLNNRRGSKEKNKTQRKTLNSLTKRDEVHERTTQEKKIS</sequence>
<accession>V4LMG1</accession>
<organism evidence="2 3">
    <name type="scientific">Eutrema salsugineum</name>
    <name type="common">Saltwater cress</name>
    <name type="synonym">Sisymbrium salsugineum</name>
    <dbReference type="NCBI Taxonomy" id="72664"/>
    <lineage>
        <taxon>Eukaryota</taxon>
        <taxon>Viridiplantae</taxon>
        <taxon>Streptophyta</taxon>
        <taxon>Embryophyta</taxon>
        <taxon>Tracheophyta</taxon>
        <taxon>Spermatophyta</taxon>
        <taxon>Magnoliopsida</taxon>
        <taxon>eudicotyledons</taxon>
        <taxon>Gunneridae</taxon>
        <taxon>Pentapetalae</taxon>
        <taxon>rosids</taxon>
        <taxon>malvids</taxon>
        <taxon>Brassicales</taxon>
        <taxon>Brassicaceae</taxon>
        <taxon>Eutremeae</taxon>
        <taxon>Eutrema</taxon>
    </lineage>
</organism>
<evidence type="ECO:0000256" key="1">
    <source>
        <dbReference type="SAM" id="MobiDB-lite"/>
    </source>
</evidence>
<keyword evidence="3" id="KW-1185">Reference proteome</keyword>
<evidence type="ECO:0000313" key="2">
    <source>
        <dbReference type="EMBL" id="ESQ40998.1"/>
    </source>
</evidence>
<feature type="region of interest" description="Disordered" evidence="1">
    <location>
        <begin position="42"/>
        <end position="78"/>
    </location>
</feature>
<dbReference type="KEGG" id="eus:EUTSA_v10015174mg"/>
<gene>
    <name evidence="2" type="ORF">EUTSA_v10015174mg</name>
</gene>
<dbReference type="EMBL" id="KI517464">
    <property type="protein sequence ID" value="ESQ40998.1"/>
    <property type="molecule type" value="Genomic_DNA"/>
</dbReference>
<feature type="compositionally biased region" description="Basic and acidic residues" evidence="1">
    <location>
        <begin position="62"/>
        <end position="78"/>
    </location>
</feature>
<dbReference type="Proteomes" id="UP000030689">
    <property type="component" value="Unassembled WGS sequence"/>
</dbReference>
<evidence type="ECO:0000313" key="3">
    <source>
        <dbReference type="Proteomes" id="UP000030689"/>
    </source>
</evidence>
<protein>
    <submittedName>
        <fullName evidence="2">Uncharacterized protein</fullName>
    </submittedName>
</protein>
<reference evidence="2 3" key="1">
    <citation type="journal article" date="2013" name="Front. Plant Sci.">
        <title>The Reference Genome of the Halophytic Plant Eutrema salsugineum.</title>
        <authorList>
            <person name="Yang R."/>
            <person name="Jarvis D.E."/>
            <person name="Chen H."/>
            <person name="Beilstein M.A."/>
            <person name="Grimwood J."/>
            <person name="Jenkins J."/>
            <person name="Shu S."/>
            <person name="Prochnik S."/>
            <person name="Xin M."/>
            <person name="Ma C."/>
            <person name="Schmutz J."/>
            <person name="Wing R.A."/>
            <person name="Mitchell-Olds T."/>
            <person name="Schumaker K.S."/>
            <person name="Wang X."/>
        </authorList>
    </citation>
    <scope>NUCLEOTIDE SEQUENCE [LARGE SCALE GENOMIC DNA]</scope>
</reference>
<name>V4LMG1_EUTSA</name>